<evidence type="ECO:0000256" key="1">
    <source>
        <dbReference type="SAM" id="SignalP"/>
    </source>
</evidence>
<dbReference type="Pfam" id="PF00395">
    <property type="entry name" value="SLH"/>
    <property type="match status" value="1"/>
</dbReference>
<evidence type="ECO:0000313" key="4">
    <source>
        <dbReference type="Proteomes" id="UP001597561"/>
    </source>
</evidence>
<gene>
    <name evidence="3" type="ORF">ACFS5P_00630</name>
</gene>
<comment type="caution">
    <text evidence="3">The sequence shown here is derived from an EMBL/GenBank/DDBJ whole genome shotgun (WGS) entry which is preliminary data.</text>
</comment>
<protein>
    <submittedName>
        <fullName evidence="3">S-layer homology domain-containing protein</fullName>
    </submittedName>
</protein>
<feature type="signal peptide" evidence="1">
    <location>
        <begin position="1"/>
        <end position="18"/>
    </location>
</feature>
<keyword evidence="4" id="KW-1185">Reference proteome</keyword>
<dbReference type="InterPro" id="IPR001119">
    <property type="entry name" value="SLH_dom"/>
</dbReference>
<dbReference type="PANTHER" id="PTHR43308:SF5">
    <property type="entry name" value="S-LAYER PROTEIN _ PEPTIDOGLYCAN ENDO-BETA-N-ACETYLGLUCOSAMINIDASE"/>
    <property type="match status" value="1"/>
</dbReference>
<dbReference type="PROSITE" id="PS51272">
    <property type="entry name" value="SLH"/>
    <property type="match status" value="1"/>
</dbReference>
<dbReference type="InterPro" id="IPR051465">
    <property type="entry name" value="Cell_Envelope_Struct_Comp"/>
</dbReference>
<dbReference type="EMBL" id="JBHUPG010000001">
    <property type="protein sequence ID" value="MFD2910371.1"/>
    <property type="molecule type" value="Genomic_DNA"/>
</dbReference>
<dbReference type="PANTHER" id="PTHR43308">
    <property type="entry name" value="OUTER MEMBRANE PROTEIN ALPHA-RELATED"/>
    <property type="match status" value="1"/>
</dbReference>
<organism evidence="3 4">
    <name type="scientific">Jeotgalibacillus terrae</name>
    <dbReference type="NCBI Taxonomy" id="587735"/>
    <lineage>
        <taxon>Bacteria</taxon>
        <taxon>Bacillati</taxon>
        <taxon>Bacillota</taxon>
        <taxon>Bacilli</taxon>
        <taxon>Bacillales</taxon>
        <taxon>Caryophanaceae</taxon>
        <taxon>Jeotgalibacillus</taxon>
    </lineage>
</organism>
<dbReference type="Proteomes" id="UP001597561">
    <property type="component" value="Unassembled WGS sequence"/>
</dbReference>
<feature type="chain" id="PRO_5046008944" evidence="1">
    <location>
        <begin position="19"/>
        <end position="521"/>
    </location>
</feature>
<accession>A0ABW5ZE31</accession>
<feature type="domain" description="SLH" evidence="2">
    <location>
        <begin position="24"/>
        <end position="87"/>
    </location>
</feature>
<dbReference type="RefSeq" id="WP_204728077.1">
    <property type="nucleotide sequence ID" value="NZ_JAFBDK010000002.1"/>
</dbReference>
<reference evidence="4" key="1">
    <citation type="journal article" date="2019" name="Int. J. Syst. Evol. Microbiol.">
        <title>The Global Catalogue of Microorganisms (GCM) 10K type strain sequencing project: providing services to taxonomists for standard genome sequencing and annotation.</title>
        <authorList>
            <consortium name="The Broad Institute Genomics Platform"/>
            <consortium name="The Broad Institute Genome Sequencing Center for Infectious Disease"/>
            <person name="Wu L."/>
            <person name="Ma J."/>
        </authorList>
    </citation>
    <scope>NUCLEOTIDE SEQUENCE [LARGE SCALE GENOMIC DNA]</scope>
    <source>
        <strain evidence="4">KCTC 13528</strain>
    </source>
</reference>
<keyword evidence="1" id="KW-0732">Signal</keyword>
<proteinExistence type="predicted"/>
<evidence type="ECO:0000313" key="3">
    <source>
        <dbReference type="EMBL" id="MFD2910371.1"/>
    </source>
</evidence>
<sequence>MYKILLSSLALFILVATANYDQASAQTFSDVSPEFWAAEEIDYLSERSIINGYEDGSFRPNQFLSEYQAALMFARALEIDQWRIDDIQTGTHYSHSQLSRYKMAQALTRAFELEGEYFGEIKDINEEQSLFVAPLAAKGVTTIDAKNKLFKPENGVTRAQLSVFMARVFEEDYRKAFPTAGIFVPEVEFFMTGEEVTEQLGDIELLNEAENFNEKNLTFLYENDVFEQPVEMTILFEKNNLVSIVIENQSDQPFKESWQQDTVEWMETFFNQSAVVDSGGATIKSGDITYQVSDERVQMSIDYLAEEIPNKDSKYIRGGEDWNVFSEYVYGPNPPPAYEKAFGESVQYREHVFHVYLDSEKVEFLAQYGDYYNSELFPNIEEEIVIYFYDSSVAAAAEEGYHAYYRAGSVYYGEDLARVDDTSEFSDNWREISLIDLEAEDYLEFDQIAGGDGTWNYFTRGYIPHFTNEEKLAKQTLHELNKYEQYQEREDIEIFYYLTIADRFAENPFAYYRDGKLFTRW</sequence>
<evidence type="ECO:0000259" key="2">
    <source>
        <dbReference type="PROSITE" id="PS51272"/>
    </source>
</evidence>
<name>A0ABW5ZE31_9BACL</name>